<feature type="transmembrane region" description="Helical" evidence="8">
    <location>
        <begin position="246"/>
        <end position="266"/>
    </location>
</feature>
<comment type="similarity">
    <text evidence="2">Belongs to the DcuC/DcuD transporter (TC 2.A.61) family.</text>
</comment>
<keyword evidence="6 8" id="KW-1133">Transmembrane helix</keyword>
<dbReference type="InterPro" id="IPR004669">
    <property type="entry name" value="C4_dicarb_anaerob_car"/>
</dbReference>
<feature type="transmembrane region" description="Helical" evidence="8">
    <location>
        <begin position="278"/>
        <end position="303"/>
    </location>
</feature>
<evidence type="ECO:0000256" key="5">
    <source>
        <dbReference type="ARBA" id="ARBA00022692"/>
    </source>
</evidence>
<reference evidence="9 10" key="1">
    <citation type="journal article" date="2021" name="Sci. Rep.">
        <title>The distribution of antibiotic resistance genes in chicken gut microbiota commensals.</title>
        <authorList>
            <person name="Juricova H."/>
            <person name="Matiasovicova J."/>
            <person name="Kubasova T."/>
            <person name="Cejkova D."/>
            <person name="Rychlik I."/>
        </authorList>
    </citation>
    <scope>NUCLEOTIDE SEQUENCE [LARGE SCALE GENOMIC DNA]</scope>
    <source>
        <strain evidence="9 10">An537</strain>
    </source>
</reference>
<accession>A0ABS2GHI6</accession>
<evidence type="ECO:0000256" key="1">
    <source>
        <dbReference type="ARBA" id="ARBA00004651"/>
    </source>
</evidence>
<proteinExistence type="inferred from homology"/>
<feature type="transmembrane region" description="Helical" evidence="8">
    <location>
        <begin position="50"/>
        <end position="70"/>
    </location>
</feature>
<keyword evidence="5 8" id="KW-0812">Transmembrane</keyword>
<dbReference type="Proteomes" id="UP000707138">
    <property type="component" value="Unassembled WGS sequence"/>
</dbReference>
<evidence type="ECO:0000256" key="6">
    <source>
        <dbReference type="ARBA" id="ARBA00022989"/>
    </source>
</evidence>
<name>A0ABS2GHI6_9FIRM</name>
<evidence type="ECO:0000256" key="8">
    <source>
        <dbReference type="SAM" id="Phobius"/>
    </source>
</evidence>
<dbReference type="EMBL" id="JACJLA010000016">
    <property type="protein sequence ID" value="MBM6913282.1"/>
    <property type="molecule type" value="Genomic_DNA"/>
</dbReference>
<gene>
    <name evidence="9" type="primary">dcuC</name>
    <name evidence="9" type="ORF">H6A01_08110</name>
</gene>
<evidence type="ECO:0000313" key="10">
    <source>
        <dbReference type="Proteomes" id="UP000707138"/>
    </source>
</evidence>
<evidence type="ECO:0000256" key="4">
    <source>
        <dbReference type="ARBA" id="ARBA00022475"/>
    </source>
</evidence>
<evidence type="ECO:0000256" key="3">
    <source>
        <dbReference type="ARBA" id="ARBA00022448"/>
    </source>
</evidence>
<keyword evidence="7 8" id="KW-0472">Membrane</keyword>
<evidence type="ECO:0000313" key="9">
    <source>
        <dbReference type="EMBL" id="MBM6913282.1"/>
    </source>
</evidence>
<dbReference type="PANTHER" id="PTHR42002:SF2">
    <property type="entry name" value="ANAEROBIC C4-DICARBOXYLATE TRANSPORTER DCUC-RELATED"/>
    <property type="match status" value="1"/>
</dbReference>
<feature type="transmembrane region" description="Helical" evidence="8">
    <location>
        <begin position="91"/>
        <end position="124"/>
    </location>
</feature>
<feature type="transmembrane region" description="Helical" evidence="8">
    <location>
        <begin position="222"/>
        <end position="240"/>
    </location>
</feature>
<sequence length="420" mass="43032">MAYFGGLVVLLTIIGIVKKYDARLVLLVAGTLMAFAGGQLGGMVTAFNKTMVHGTLVPTICTVMGFSFVMKYTECDKHLIHSLSGVITKSHAIIIPLAILLTWWINIAIPSAAGCAAAVGSILIPTLIGAGVHPAMAGSAVLAGTWGSAISPGTSHNPFIAKLANVDVMTVIMSEAQQAIIASLVVIAALTIIAIIRKEGAEESRREALLKEEEATIGKIKVNPLYALVPLVPLILLVLGSKSVGILPTMGVSEAMLIGCALGIIVTRSNPQDVTKEFFNGMGSAYGNVMGLIVAAAVFTFGMQSVGLTQSLIEVMKGSESIAKVAGAFGPFAIAILSGSGDAAALAFNGAITPHAANFGMTIIDLGSLAQIAGAVGRSASPVAGAAIVCAGLAKVSPVELTKRNIIPMLLGTITLIFLF</sequence>
<feature type="transmembrane region" description="Helical" evidence="8">
    <location>
        <begin position="176"/>
        <end position="196"/>
    </location>
</feature>
<dbReference type="InterPro" id="IPR018385">
    <property type="entry name" value="C4_dicarb_anaerob_car-like"/>
</dbReference>
<organism evidence="9 10">
    <name type="scientific">Veillonella magna</name>
    <dbReference type="NCBI Taxonomy" id="464322"/>
    <lineage>
        <taxon>Bacteria</taxon>
        <taxon>Bacillati</taxon>
        <taxon>Bacillota</taxon>
        <taxon>Negativicutes</taxon>
        <taxon>Veillonellales</taxon>
        <taxon>Veillonellaceae</taxon>
        <taxon>Veillonella</taxon>
    </lineage>
</organism>
<comment type="subcellular location">
    <subcellularLocation>
        <location evidence="1">Cell membrane</location>
        <topology evidence="1">Multi-pass membrane protein</topology>
    </subcellularLocation>
</comment>
<keyword evidence="10" id="KW-1185">Reference proteome</keyword>
<dbReference type="Pfam" id="PF03606">
    <property type="entry name" value="DcuC"/>
    <property type="match status" value="1"/>
</dbReference>
<dbReference type="PANTHER" id="PTHR42002">
    <property type="entry name" value="ANAEROBIC C4-DICARBOXYLATE TRANSPORTER DCUC-RELATED"/>
    <property type="match status" value="1"/>
</dbReference>
<evidence type="ECO:0000256" key="7">
    <source>
        <dbReference type="ARBA" id="ARBA00023136"/>
    </source>
</evidence>
<dbReference type="NCBIfam" id="NF037994">
    <property type="entry name" value="DcuC_1"/>
    <property type="match status" value="1"/>
</dbReference>
<keyword evidence="3" id="KW-0813">Transport</keyword>
<comment type="caution">
    <text evidence="9">The sequence shown here is derived from an EMBL/GenBank/DDBJ whole genome shotgun (WGS) entry which is preliminary data.</text>
</comment>
<evidence type="ECO:0000256" key="2">
    <source>
        <dbReference type="ARBA" id="ARBA00005275"/>
    </source>
</evidence>
<feature type="transmembrane region" description="Helical" evidence="8">
    <location>
        <begin position="24"/>
        <end position="44"/>
    </location>
</feature>
<keyword evidence="4" id="KW-1003">Cell membrane</keyword>
<dbReference type="RefSeq" id="WP_205088233.1">
    <property type="nucleotide sequence ID" value="NZ_CAUGKU010000021.1"/>
</dbReference>
<protein>
    <submittedName>
        <fullName evidence="9">C4-dicarboxylate transporter DcuC</fullName>
    </submittedName>
</protein>